<reference evidence="1 2" key="1">
    <citation type="submission" date="2021-11" db="EMBL/GenBank/DDBJ databases">
        <title>Genomic of Niabella pedocola.</title>
        <authorList>
            <person name="Wu T."/>
        </authorList>
    </citation>
    <scope>NUCLEOTIDE SEQUENCE [LARGE SCALE GENOMIC DNA]</scope>
    <source>
        <strain evidence="1 2">JCM 31011</strain>
    </source>
</reference>
<dbReference type="InterPro" id="IPR011486">
    <property type="entry name" value="BBP2"/>
</dbReference>
<accession>A0ABS8PJR1</accession>
<dbReference type="EMBL" id="JAJNEC010000001">
    <property type="protein sequence ID" value="MCD2421216.1"/>
    <property type="molecule type" value="Genomic_DNA"/>
</dbReference>
<gene>
    <name evidence="1" type="ORF">LQ567_00470</name>
</gene>
<keyword evidence="2" id="KW-1185">Reference proteome</keyword>
<evidence type="ECO:0000313" key="2">
    <source>
        <dbReference type="Proteomes" id="UP001199816"/>
    </source>
</evidence>
<dbReference type="Proteomes" id="UP001199816">
    <property type="component" value="Unassembled WGS sequence"/>
</dbReference>
<organism evidence="1 2">
    <name type="scientific">Niabella pedocola</name>
    <dbReference type="NCBI Taxonomy" id="1752077"/>
    <lineage>
        <taxon>Bacteria</taxon>
        <taxon>Pseudomonadati</taxon>
        <taxon>Bacteroidota</taxon>
        <taxon>Chitinophagia</taxon>
        <taxon>Chitinophagales</taxon>
        <taxon>Chitinophagaceae</taxon>
        <taxon>Niabella</taxon>
    </lineage>
</organism>
<comment type="caution">
    <text evidence="1">The sequence shown here is derived from an EMBL/GenBank/DDBJ whole genome shotgun (WGS) entry which is preliminary data.</text>
</comment>
<proteinExistence type="predicted"/>
<dbReference type="RefSeq" id="WP_231002038.1">
    <property type="nucleotide sequence ID" value="NZ_JAJNEC010000001.1"/>
</dbReference>
<sequence>MHSKTIRNSIIWLALTAPFIELQKAAAQTETTQKALTIGGYAEAFYSYDLGQPAHHIRQPFLYSYNRHNTVNINLALVKASYTTERTRGAIGLMTGTYSNDNMVAEKDVLKNIYEANAGFKLSKKRNLWIDAGVLPSHIGWESAIGKDCQTLTRSIAAENSPYFETGARLSYTTDNGKWYISGLILNGWQRIERVNGNNTPAFGHQLTFKPSDQITLNSSSFIGNDKPDSVRQRRYFHDLYGQFLLSPHFSLTLGFDIGMEQQAKGSSRYNTWYTPVLITSWFNDQWNIGLRGEYFNDPAGVIIAAGTGQGFKTLGYSLNIDRKITRQFVWRVEGRGWNSPEPIFFKKTLPAKNNFAFTSALAFSF</sequence>
<name>A0ABS8PJR1_9BACT</name>
<evidence type="ECO:0000313" key="1">
    <source>
        <dbReference type="EMBL" id="MCD2421216.1"/>
    </source>
</evidence>
<dbReference type="Pfam" id="PF07642">
    <property type="entry name" value="BBP2"/>
    <property type="match status" value="1"/>
</dbReference>
<protein>
    <submittedName>
        <fullName evidence="1">Porin</fullName>
    </submittedName>
</protein>